<dbReference type="OrthoDB" id="9799092at2"/>
<dbReference type="InterPro" id="IPR000182">
    <property type="entry name" value="GNAT_dom"/>
</dbReference>
<dbReference type="EMBL" id="ASHX02000001">
    <property type="protein sequence ID" value="OEJ95263.1"/>
    <property type="molecule type" value="Genomic_DNA"/>
</dbReference>
<evidence type="ECO:0000313" key="3">
    <source>
        <dbReference type="Proteomes" id="UP000095329"/>
    </source>
</evidence>
<keyword evidence="3" id="KW-1185">Reference proteome</keyword>
<evidence type="ECO:0000313" key="2">
    <source>
        <dbReference type="EMBL" id="OEJ95263.1"/>
    </source>
</evidence>
<protein>
    <submittedName>
        <fullName evidence="2">GNAT family N-acetyltransferase</fullName>
    </submittedName>
</protein>
<dbReference type="CDD" id="cd04301">
    <property type="entry name" value="NAT_SF"/>
    <property type="match status" value="1"/>
</dbReference>
<reference evidence="2 3" key="1">
    <citation type="journal article" date="2013" name="Genome Announc.">
        <title>Genome Sequence of Streptomyces violaceusniger Strain SPC6, a Halotolerant Streptomycete That Exhibits Rapid Growth and Development.</title>
        <authorList>
            <person name="Chen X."/>
            <person name="Zhang B."/>
            <person name="Zhang W."/>
            <person name="Wu X."/>
            <person name="Zhang M."/>
            <person name="Chen T."/>
            <person name="Liu G."/>
            <person name="Dyson P."/>
        </authorList>
    </citation>
    <scope>NUCLEOTIDE SEQUENCE [LARGE SCALE GENOMIC DNA]</scope>
    <source>
        <strain evidence="2 3">SPC6</strain>
    </source>
</reference>
<dbReference type="Proteomes" id="UP000095329">
    <property type="component" value="Unassembled WGS sequence"/>
</dbReference>
<dbReference type="Gene3D" id="3.40.630.30">
    <property type="match status" value="1"/>
</dbReference>
<dbReference type="eggNOG" id="COG0456">
    <property type="taxonomic scope" value="Bacteria"/>
</dbReference>
<gene>
    <name evidence="2" type="ORF">J116_012985</name>
</gene>
<comment type="caution">
    <text evidence="2">The sequence shown here is derived from an EMBL/GenBank/DDBJ whole genome shotgun (WGS) entry which is preliminary data.</text>
</comment>
<proteinExistence type="predicted"/>
<name>A0A1D3DSG1_9ACTN</name>
<dbReference type="Pfam" id="PF00583">
    <property type="entry name" value="Acetyltransf_1"/>
    <property type="match status" value="1"/>
</dbReference>
<dbReference type="SUPFAM" id="SSF55729">
    <property type="entry name" value="Acyl-CoA N-acyltransferases (Nat)"/>
    <property type="match status" value="1"/>
</dbReference>
<dbReference type="AlphaFoldDB" id="A0A1D3DSG1"/>
<dbReference type="GO" id="GO:0016747">
    <property type="term" value="F:acyltransferase activity, transferring groups other than amino-acyl groups"/>
    <property type="evidence" value="ECO:0007669"/>
    <property type="project" value="InterPro"/>
</dbReference>
<accession>A0A1D3DSG1</accession>
<dbReference type="InterPro" id="IPR016181">
    <property type="entry name" value="Acyl_CoA_acyltransferase"/>
</dbReference>
<evidence type="ECO:0000259" key="1">
    <source>
        <dbReference type="PROSITE" id="PS51186"/>
    </source>
</evidence>
<feature type="domain" description="N-acetyltransferase" evidence="1">
    <location>
        <begin position="3"/>
        <end position="186"/>
    </location>
</feature>
<dbReference type="RefSeq" id="WP_023587506.1">
    <property type="nucleotide sequence ID" value="NZ_ASHX02000001.1"/>
</dbReference>
<sequence length="190" mass="20857">MTYVVRPVRAEEWRAVRELRLAALRDPVAPLAFLDTYEAAAARPDAFWRERTEGAAEGSGTARQFVAVASGGRLVGSVTALVERRGADVVFGEVPEEDQTHLVGVYLRPEARGVGVAEKLLWAAVDWSWSLSDPVVRRVRLYVHERNARAAALYRKAAFRPTGRALPVEGGPGAVEQEYEMRRPSACAGN</sequence>
<dbReference type="STRING" id="1306406.J116_012985"/>
<organism evidence="2 3">
    <name type="scientific">Streptomyces thermolilacinus SPC6</name>
    <dbReference type="NCBI Taxonomy" id="1306406"/>
    <lineage>
        <taxon>Bacteria</taxon>
        <taxon>Bacillati</taxon>
        <taxon>Actinomycetota</taxon>
        <taxon>Actinomycetes</taxon>
        <taxon>Kitasatosporales</taxon>
        <taxon>Streptomycetaceae</taxon>
        <taxon>Streptomyces</taxon>
    </lineage>
</organism>
<dbReference type="PROSITE" id="PS51186">
    <property type="entry name" value="GNAT"/>
    <property type="match status" value="1"/>
</dbReference>